<dbReference type="OrthoDB" id="823219at2"/>
<keyword evidence="2" id="KW-1185">Reference proteome</keyword>
<dbReference type="EMBL" id="FNGY01000014">
    <property type="protein sequence ID" value="SDO39860.1"/>
    <property type="molecule type" value="Genomic_DNA"/>
</dbReference>
<reference evidence="2" key="1">
    <citation type="submission" date="2016-10" db="EMBL/GenBank/DDBJ databases">
        <authorList>
            <person name="Varghese N."/>
            <person name="Submissions S."/>
        </authorList>
    </citation>
    <scope>NUCLEOTIDE SEQUENCE [LARGE SCALE GENOMIC DNA]</scope>
    <source>
        <strain evidence="2">DSM 19110</strain>
    </source>
</reference>
<evidence type="ECO:0000313" key="2">
    <source>
        <dbReference type="Proteomes" id="UP000183200"/>
    </source>
</evidence>
<dbReference type="AlphaFoldDB" id="A0A1H0J8J9"/>
<accession>A0A1H0J8J9</accession>
<proteinExistence type="predicted"/>
<name>A0A1H0J8J9_9SPHI</name>
<gene>
    <name evidence="1" type="ORF">SAMN05421820_114110</name>
</gene>
<dbReference type="Proteomes" id="UP000183200">
    <property type="component" value="Unassembled WGS sequence"/>
</dbReference>
<organism evidence="1 2">
    <name type="scientific">Pedobacter steynii</name>
    <dbReference type="NCBI Taxonomy" id="430522"/>
    <lineage>
        <taxon>Bacteria</taxon>
        <taxon>Pseudomonadati</taxon>
        <taxon>Bacteroidota</taxon>
        <taxon>Sphingobacteriia</taxon>
        <taxon>Sphingobacteriales</taxon>
        <taxon>Sphingobacteriaceae</taxon>
        <taxon>Pedobacter</taxon>
    </lineage>
</organism>
<evidence type="ECO:0000313" key="1">
    <source>
        <dbReference type="EMBL" id="SDO39860.1"/>
    </source>
</evidence>
<dbReference type="InterPro" id="IPR011042">
    <property type="entry name" value="6-blade_b-propeller_TolB-like"/>
</dbReference>
<dbReference type="SUPFAM" id="SSF63825">
    <property type="entry name" value="YWTD domain"/>
    <property type="match status" value="1"/>
</dbReference>
<protein>
    <submittedName>
        <fullName evidence="1">6-bladed beta-propeller protein</fullName>
    </submittedName>
</protein>
<dbReference type="RefSeq" id="WP_074612512.1">
    <property type="nucleotide sequence ID" value="NZ_FNGY01000014.1"/>
</dbReference>
<dbReference type="Pfam" id="PF17170">
    <property type="entry name" value="DUF5128"/>
    <property type="match status" value="1"/>
</dbReference>
<dbReference type="PROSITE" id="PS51257">
    <property type="entry name" value="PROKAR_LIPOPROTEIN"/>
    <property type="match status" value="1"/>
</dbReference>
<dbReference type="Gene3D" id="2.120.10.30">
    <property type="entry name" value="TolB, C-terminal domain"/>
    <property type="match status" value="1"/>
</dbReference>
<sequence length="398" mass="46279">MENIKKMIIFFCLSMIGIGCNHKKKRPDIDSTKIQAISIPDPGKGIEINLSNFANNVRIISLEYSKESTIGKIKKIMSFKNRYYILDEQNNSGILVYNLNGKYVGKIGKVGKGPSEHINLTDFDIDEYSGKLYMYDNDQNKIIQYNSDGVYIESLVTNHWGDNFAINNDIFYIYRNNSSFGIGDLFVNGMKNSNKEYYFKPIPSYSSLFSERMFSHFNNGIDVTKPYCDTVFFHKEEKMSSKYYIDFGRYKVKQDDIGILFGDDKNKRLNTLIKNKYAYNVTDFYEFQDLAYFSFTSNFVKHYCFYDKKNNIPIYGSTIVNDLNYMFFSTVVGKSQHELFGVYRPDDISSNIDYINTLLKTKDQKIKEKLMSSLTFLNSQKRQGIENLNPAIMVYSLK</sequence>